<dbReference type="AlphaFoldDB" id="A0A4R9LSR7"/>
<proteinExistence type="predicted"/>
<sequence>MKFNRNLAFIALTAILFGANLSAQGKVEGNAFRLKGGLFLGSVQSDLEKRYQLANIIGGQLDLDWKNQGGLGLFNQFGAEYYHGINAGVLTHIVAGINFNRFPKNYEWNSVYQTGIGLKEGEYYMGFTDFTFGAVLSPQTNLRIVPKYVIRNYRHSLQTSSIYLGSPLGIGDETLSARGTSGLLGVGLEYDVNPTVTVFADVLVYGPFLIQGSGAYNREGLTTTTGLATYETGSGGFQMSSTKIAAGATVQVLSGLRVFASLDSESIKTKSTSPIGVSVSATPSGAASAGIIVPTVVEAIAFGSEKKTEIFGLKFGVTYDINLSGK</sequence>
<reference evidence="2" key="1">
    <citation type="journal article" date="2019" name="PLoS Negl. Trop. Dis.">
        <title>Revisiting the worldwide diversity of Leptospira species in the environment.</title>
        <authorList>
            <person name="Vincent A.T."/>
            <person name="Schiettekatte O."/>
            <person name="Bourhy P."/>
            <person name="Veyrier F.J."/>
            <person name="Picardeau M."/>
        </authorList>
    </citation>
    <scope>NUCLEOTIDE SEQUENCE [LARGE SCALE GENOMIC DNA]</scope>
    <source>
        <strain evidence="2">201400974</strain>
    </source>
</reference>
<protein>
    <recommendedName>
        <fullName evidence="4">Porin OmpL1</fullName>
    </recommendedName>
</protein>
<dbReference type="RefSeq" id="WP_135764098.1">
    <property type="nucleotide sequence ID" value="NZ_RQHV01000043.1"/>
</dbReference>
<gene>
    <name evidence="2" type="ORF">EHS11_09240</name>
</gene>
<name>A0A4R9LSR7_9LEPT</name>
<evidence type="ECO:0000313" key="3">
    <source>
        <dbReference type="Proteomes" id="UP000298264"/>
    </source>
</evidence>
<evidence type="ECO:0000313" key="2">
    <source>
        <dbReference type="EMBL" id="TGN10464.1"/>
    </source>
</evidence>
<feature type="chain" id="PRO_5021000087" description="Porin OmpL1" evidence="1">
    <location>
        <begin position="26"/>
        <end position="326"/>
    </location>
</feature>
<dbReference type="OrthoDB" id="334123at2"/>
<comment type="caution">
    <text evidence="2">The sequence shown here is derived from an EMBL/GenBank/DDBJ whole genome shotgun (WGS) entry which is preliminary data.</text>
</comment>
<keyword evidence="3" id="KW-1185">Reference proteome</keyword>
<organism evidence="2 3">
    <name type="scientific">Leptospira ilyithenensis</name>
    <dbReference type="NCBI Taxonomy" id="2484901"/>
    <lineage>
        <taxon>Bacteria</taxon>
        <taxon>Pseudomonadati</taxon>
        <taxon>Spirochaetota</taxon>
        <taxon>Spirochaetia</taxon>
        <taxon>Leptospirales</taxon>
        <taxon>Leptospiraceae</taxon>
        <taxon>Leptospira</taxon>
    </lineage>
</organism>
<keyword evidence="1" id="KW-0732">Signal</keyword>
<evidence type="ECO:0000256" key="1">
    <source>
        <dbReference type="SAM" id="SignalP"/>
    </source>
</evidence>
<dbReference type="EMBL" id="RQHV01000043">
    <property type="protein sequence ID" value="TGN10464.1"/>
    <property type="molecule type" value="Genomic_DNA"/>
</dbReference>
<feature type="signal peptide" evidence="1">
    <location>
        <begin position="1"/>
        <end position="25"/>
    </location>
</feature>
<evidence type="ECO:0008006" key="4">
    <source>
        <dbReference type="Google" id="ProtNLM"/>
    </source>
</evidence>
<dbReference type="Proteomes" id="UP000298264">
    <property type="component" value="Unassembled WGS sequence"/>
</dbReference>
<accession>A0A4R9LSR7</accession>